<feature type="transmembrane region" description="Helical" evidence="1">
    <location>
        <begin position="307"/>
        <end position="329"/>
    </location>
</feature>
<dbReference type="EMBL" id="CAXLJM020000048">
    <property type="protein sequence ID" value="CAL8112128.1"/>
    <property type="molecule type" value="Genomic_DNA"/>
</dbReference>
<keyword evidence="1" id="KW-0472">Membrane</keyword>
<evidence type="ECO:0008006" key="4">
    <source>
        <dbReference type="Google" id="ProtNLM"/>
    </source>
</evidence>
<evidence type="ECO:0000313" key="3">
    <source>
        <dbReference type="Proteomes" id="UP001642540"/>
    </source>
</evidence>
<organism evidence="2 3">
    <name type="scientific">Orchesella dallaii</name>
    <dbReference type="NCBI Taxonomy" id="48710"/>
    <lineage>
        <taxon>Eukaryota</taxon>
        <taxon>Metazoa</taxon>
        <taxon>Ecdysozoa</taxon>
        <taxon>Arthropoda</taxon>
        <taxon>Hexapoda</taxon>
        <taxon>Collembola</taxon>
        <taxon>Entomobryomorpha</taxon>
        <taxon>Entomobryoidea</taxon>
        <taxon>Orchesellidae</taxon>
        <taxon>Orchesellinae</taxon>
        <taxon>Orchesella</taxon>
    </lineage>
</organism>
<reference evidence="2 3" key="1">
    <citation type="submission" date="2024-08" db="EMBL/GenBank/DDBJ databases">
        <authorList>
            <person name="Cucini C."/>
            <person name="Frati F."/>
        </authorList>
    </citation>
    <scope>NUCLEOTIDE SEQUENCE [LARGE SCALE GENOMIC DNA]</scope>
</reference>
<keyword evidence="3" id="KW-1185">Reference proteome</keyword>
<comment type="caution">
    <text evidence="2">The sequence shown here is derived from an EMBL/GenBank/DDBJ whole genome shotgun (WGS) entry which is preliminary data.</text>
</comment>
<evidence type="ECO:0000313" key="2">
    <source>
        <dbReference type="EMBL" id="CAL8112128.1"/>
    </source>
</evidence>
<name>A0ABP1QYW4_9HEXA</name>
<feature type="transmembrane region" description="Helical" evidence="1">
    <location>
        <begin position="171"/>
        <end position="199"/>
    </location>
</feature>
<accession>A0ABP1QYW4</accession>
<proteinExistence type="predicted"/>
<dbReference type="Proteomes" id="UP001642540">
    <property type="component" value="Unassembled WGS sequence"/>
</dbReference>
<feature type="transmembrane region" description="Helical" evidence="1">
    <location>
        <begin position="30"/>
        <end position="51"/>
    </location>
</feature>
<protein>
    <recommendedName>
        <fullName evidence="4">Odorant receptor</fullName>
    </recommendedName>
</protein>
<sequence>MPVFDMPWHYDVSKQKVIPNPKLKTRSKMLIWHMMKFSLSTSFLLCVYCCVRVVRQFSETGSCIPEELCINFTALAMVTQACVTIYTLEKDPKEICYVNSEIFRRGGVKFKGWPSSKRLPNLQELVAYSMAVAFFFFPFGCAMYPLIRSYDPLNVELKDILPNVPRRVTVAFLYGILSFYGAITCCSFLLSVVTVVDAVQREAEANYKLSVGMSINETPRLLERIIQGILKRVFLLLERIFRKNTIAVQLDSVQPDSPYMSEISVIKPKTDTQINRLALQLSLSERFKIRRKRHIKMRLLMETSNRTVDIFVPTMVIVGMLICVMFNYTIISMYDREDFRLFIAIGSCLLLCINTLIIFLCKHASLPLVLTSKTIMFWKGRLTGSVAKRQVRCMRPLGFTMGRFFYAKRDTALEINDVILNVTISLLLGEI</sequence>
<evidence type="ECO:0000256" key="1">
    <source>
        <dbReference type="SAM" id="Phobius"/>
    </source>
</evidence>
<feature type="transmembrane region" description="Helical" evidence="1">
    <location>
        <begin position="341"/>
        <end position="361"/>
    </location>
</feature>
<keyword evidence="1" id="KW-0812">Transmembrane</keyword>
<gene>
    <name evidence="2" type="ORF">ODALV1_LOCUS15498</name>
</gene>
<keyword evidence="1" id="KW-1133">Transmembrane helix</keyword>
<feature type="transmembrane region" description="Helical" evidence="1">
    <location>
        <begin position="125"/>
        <end position="147"/>
    </location>
</feature>